<dbReference type="PANTHER" id="PTHR11647:SF1">
    <property type="entry name" value="COLLAPSIN RESPONSE MEDIATOR PROTEIN"/>
    <property type="match status" value="1"/>
</dbReference>
<sequence length="567" mass="63364">MIKNGIVYDPLNEISSEEKDIFIEDGRIVESFPEDGTKTVDASGKVVMPGGVDHHSHIAGSKVNSGRFMRPEEGKYTYSKNDYPRSGSGYSVPSTFVTGYLYAKMGWTTVVDPAMPPLKARHTHEEFMDTPVIDKAAFPLFGNNSIVMEYLKEKDIEGCAAYVAWMLRATKGYAVKLVNPGGTASWGWGRNVSGLDDPTPYFDVTPGEIIRGLEEVNELLALPHSIHVHGNNLGSPGNYKTTLETIRRTKGVKPGDPERENILHITHAQFNAYGGTNWRDFESKSRDIAEEVNKRDDVVIDIGAVTFDNTTTMTADGPWEHRLHHITGGLKWINGDVELECGSGVTPYVFSSKNPVNVVQWAIGLELSLLIDEPKKVLINTDHPNGGPFTKYPEIISWLVSEDAREEEMEKMNKNVERSSILPTIDKELDLGDIAWMTRAGNAKLLGLRDKGHLGPGAVADISIYDVDPRKDDISKDYEKVRRAFSDAYLCIKDGEIVVKNGRIQKAPMGRTHWVDVQVPEELEGEVEDEIERQFKKYYTVNMNNYPVQSEYLPRPEPISIDASENF</sequence>
<dbReference type="InterPro" id="IPR032466">
    <property type="entry name" value="Metal_Hydrolase"/>
</dbReference>
<dbReference type="InterPro" id="IPR013108">
    <property type="entry name" value="Amidohydro_3"/>
</dbReference>
<dbReference type="Proteomes" id="UP000070565">
    <property type="component" value="Unassembled WGS sequence"/>
</dbReference>
<dbReference type="InterPro" id="IPR050378">
    <property type="entry name" value="Metallo-dep_Hydrolases_sf"/>
</dbReference>
<reference evidence="2 3" key="1">
    <citation type="journal article" date="2016" name="Sci. Rep.">
        <title>Metabolic traits of an uncultured archaeal lineage -MSBL1- from brine pools of the Red Sea.</title>
        <authorList>
            <person name="Mwirichia R."/>
            <person name="Alam I."/>
            <person name="Rashid M."/>
            <person name="Vinu M."/>
            <person name="Ba-Alawi W."/>
            <person name="Anthony Kamau A."/>
            <person name="Kamanda Ngugi D."/>
            <person name="Goker M."/>
            <person name="Klenk H.P."/>
            <person name="Bajic V."/>
            <person name="Stingl U."/>
        </authorList>
    </citation>
    <scope>NUCLEOTIDE SEQUENCE [LARGE SCALE GENOMIC DNA]</scope>
    <source>
        <strain evidence="2">SCGC-AAA261F19</strain>
    </source>
</reference>
<dbReference type="PIRSF" id="PIRSF006453">
    <property type="entry name" value="FwdA"/>
    <property type="match status" value="1"/>
</dbReference>
<feature type="domain" description="Amidohydrolase 3" evidence="1">
    <location>
        <begin position="38"/>
        <end position="499"/>
    </location>
</feature>
<accession>A0A133V951</accession>
<dbReference type="Gene3D" id="2.30.40.10">
    <property type="entry name" value="Urease, subunit C, domain 1"/>
    <property type="match status" value="1"/>
</dbReference>
<keyword evidence="3" id="KW-1185">Reference proteome</keyword>
<protein>
    <submittedName>
        <fullName evidence="2">Protein fwdA</fullName>
    </submittedName>
</protein>
<dbReference type="InterPro" id="IPR011059">
    <property type="entry name" value="Metal-dep_hydrolase_composite"/>
</dbReference>
<dbReference type="Pfam" id="PF07969">
    <property type="entry name" value="Amidohydro_3"/>
    <property type="match status" value="1"/>
</dbReference>
<proteinExistence type="predicted"/>
<dbReference type="GO" id="GO:0016810">
    <property type="term" value="F:hydrolase activity, acting on carbon-nitrogen (but not peptide) bonds"/>
    <property type="evidence" value="ECO:0007669"/>
    <property type="project" value="InterPro"/>
</dbReference>
<evidence type="ECO:0000313" key="2">
    <source>
        <dbReference type="EMBL" id="KXB02964.1"/>
    </source>
</evidence>
<dbReference type="SUPFAM" id="SSF51556">
    <property type="entry name" value="Metallo-dependent hydrolases"/>
    <property type="match status" value="1"/>
</dbReference>
<comment type="caution">
    <text evidence="2">The sequence shown here is derived from an EMBL/GenBank/DDBJ whole genome shotgun (WGS) entry which is preliminary data.</text>
</comment>
<name>A0A133V951_9EURY</name>
<dbReference type="SUPFAM" id="SSF51338">
    <property type="entry name" value="Composite domain of metallo-dependent hydrolases"/>
    <property type="match status" value="2"/>
</dbReference>
<dbReference type="PATRIC" id="fig|1698275.3.peg.551"/>
<dbReference type="NCBIfam" id="TIGR03121">
    <property type="entry name" value="one_C_dehyd_A"/>
    <property type="match status" value="1"/>
</dbReference>
<evidence type="ECO:0000313" key="3">
    <source>
        <dbReference type="Proteomes" id="UP000070565"/>
    </source>
</evidence>
<evidence type="ECO:0000259" key="1">
    <source>
        <dbReference type="Pfam" id="PF07969"/>
    </source>
</evidence>
<dbReference type="InterPro" id="IPR012027">
    <property type="entry name" value="Formylmethanofuran_DH_asu"/>
</dbReference>
<gene>
    <name evidence="2" type="ORF">AKJ45_02965</name>
</gene>
<organism evidence="2 3">
    <name type="scientific">candidate division MSBL1 archaeon SCGC-AAA261F19</name>
    <dbReference type="NCBI Taxonomy" id="1698275"/>
    <lineage>
        <taxon>Archaea</taxon>
        <taxon>Methanobacteriati</taxon>
        <taxon>Methanobacteriota</taxon>
        <taxon>candidate division MSBL1</taxon>
    </lineage>
</organism>
<dbReference type="PANTHER" id="PTHR11647">
    <property type="entry name" value="HYDRANTOINASE/DIHYDROPYRIMIDINASE FAMILY MEMBER"/>
    <property type="match status" value="1"/>
</dbReference>
<dbReference type="AlphaFoldDB" id="A0A133V951"/>
<dbReference type="CDD" id="cd01304">
    <property type="entry name" value="FMDH_A"/>
    <property type="match status" value="1"/>
</dbReference>
<dbReference type="EMBL" id="LHXZ01000041">
    <property type="protein sequence ID" value="KXB02964.1"/>
    <property type="molecule type" value="Genomic_DNA"/>
</dbReference>